<dbReference type="AlphaFoldDB" id="A0A0W0YW23"/>
<sequence>MNGFRRGVIGLLCLNIVWAGTVFSRDKGGLSVDPVSVAITSGTTIPTVTTMGGSYLVTYTLTSNLPFPMPGPFVNSLKIDAPAGEFIIQDQCHGKALGPGGSCTLSIGFNAQTSGNKTVTIFIRYGNNTIPLHIATRTESAVLSSTWVGLIGVDYQPNHYPNGNAFNDHDVFYAGTANGQAITNVYAELSQLKAAGFSTVRSYQTVEYAWIDIITQASALNMKVVYEAVIPQNGSQADIDTAVTVLDNVIDAVGATTFQNTVILLFAGHENYSSTDINYLTSAVSQLQTALSGKSITNVPVGSALISGNLVTPSPAIATDMATLINSYSADAPLGFDPYPFQWGVTPPDQAVTNTTLLNSIAWDYAQVQSQPFYVAPRPILMAETGWATSGSGSYAGYFCATNNTCAPSVANAGTYLTALYSYVGNSANNSGALVFEAYDEPAKDPVNADNAENFYGVFDSNCNLKALSLLPDSSFSTAANPGCQGFTSGALFNVVGSNVTTQPQFSVQIVQTNPVTMANAGMTVTVPNKNRTNMSVYPWPYFVVYDSAVVTMNGTGTGDSCSVTVTVAGSAITAFGPVNCTGGVPVVNCNVGLAACFLPANF</sequence>
<dbReference type="Gene3D" id="2.60.40.10">
    <property type="entry name" value="Immunoglobulins"/>
    <property type="match status" value="1"/>
</dbReference>
<gene>
    <name evidence="1" type="ORF">Lspi_2724</name>
</gene>
<evidence type="ECO:0000313" key="1">
    <source>
        <dbReference type="EMBL" id="KTD61104.1"/>
    </source>
</evidence>
<dbReference type="Proteomes" id="UP000054877">
    <property type="component" value="Unassembled WGS sequence"/>
</dbReference>
<reference evidence="1 2" key="1">
    <citation type="submission" date="2015-11" db="EMBL/GenBank/DDBJ databases">
        <title>Genomic analysis of 38 Legionella species identifies large and diverse effector repertoires.</title>
        <authorList>
            <person name="Burstein D."/>
            <person name="Amaro F."/>
            <person name="Zusman T."/>
            <person name="Lifshitz Z."/>
            <person name="Cohen O."/>
            <person name="Gilbert J.A."/>
            <person name="Pupko T."/>
            <person name="Shuman H.A."/>
            <person name="Segal G."/>
        </authorList>
    </citation>
    <scope>NUCLEOTIDE SEQUENCE [LARGE SCALE GENOMIC DNA]</scope>
    <source>
        <strain evidence="1 2">Mt.St.Helens-9</strain>
    </source>
</reference>
<organism evidence="1 2">
    <name type="scientific">Legionella spiritensis</name>
    <dbReference type="NCBI Taxonomy" id="452"/>
    <lineage>
        <taxon>Bacteria</taxon>
        <taxon>Pseudomonadati</taxon>
        <taxon>Pseudomonadota</taxon>
        <taxon>Gammaproteobacteria</taxon>
        <taxon>Legionellales</taxon>
        <taxon>Legionellaceae</taxon>
        <taxon>Legionella</taxon>
    </lineage>
</organism>
<dbReference type="SUPFAM" id="SSF51445">
    <property type="entry name" value="(Trans)glycosidases"/>
    <property type="match status" value="1"/>
</dbReference>
<dbReference type="STRING" id="452.Lspi_2724"/>
<dbReference type="InterPro" id="IPR017853">
    <property type="entry name" value="GH"/>
</dbReference>
<dbReference type="EMBL" id="LNYX01000034">
    <property type="protein sequence ID" value="KTD61104.1"/>
    <property type="molecule type" value="Genomic_DNA"/>
</dbReference>
<accession>A0A0W0YW23</accession>
<comment type="caution">
    <text evidence="1">The sequence shown here is derived from an EMBL/GenBank/DDBJ whole genome shotgun (WGS) entry which is preliminary data.</text>
</comment>
<dbReference type="PATRIC" id="fig|452.5.peg.3015"/>
<protein>
    <submittedName>
        <fullName evidence="1">Thaumatin domain-containing protein</fullName>
    </submittedName>
</protein>
<dbReference type="Gene3D" id="3.20.20.80">
    <property type="entry name" value="Glycosidases"/>
    <property type="match status" value="1"/>
</dbReference>
<proteinExistence type="predicted"/>
<evidence type="ECO:0000313" key="2">
    <source>
        <dbReference type="Proteomes" id="UP000054877"/>
    </source>
</evidence>
<dbReference type="InterPro" id="IPR013783">
    <property type="entry name" value="Ig-like_fold"/>
</dbReference>
<keyword evidence="2" id="KW-1185">Reference proteome</keyword>
<dbReference type="RefSeq" id="WP_058484637.1">
    <property type="nucleotide sequence ID" value="NZ_CAAAII010000012.1"/>
</dbReference>
<name>A0A0W0YW23_LEGSP</name>